<evidence type="ECO:0000259" key="3">
    <source>
        <dbReference type="Pfam" id="PF14432"/>
    </source>
</evidence>
<feature type="domain" description="DYW" evidence="3">
    <location>
        <begin position="755"/>
        <end position="846"/>
    </location>
</feature>
<evidence type="ECO:0000256" key="2">
    <source>
        <dbReference type="PROSITE-ProRule" id="PRU00708"/>
    </source>
</evidence>
<dbReference type="FunFam" id="1.25.40.10:FF:000776">
    <property type="entry name" value="Pentatricopeptide repeat-containing protein At3g13880"/>
    <property type="match status" value="1"/>
</dbReference>
<keyword evidence="1" id="KW-0677">Repeat</keyword>
<feature type="repeat" description="PPR" evidence="2">
    <location>
        <begin position="539"/>
        <end position="573"/>
    </location>
</feature>
<dbReference type="EMBL" id="JBBNAG010000001">
    <property type="protein sequence ID" value="KAK9167775.1"/>
    <property type="molecule type" value="Genomic_DNA"/>
</dbReference>
<dbReference type="NCBIfam" id="TIGR00756">
    <property type="entry name" value="PPR"/>
    <property type="match status" value="4"/>
</dbReference>
<dbReference type="FunFam" id="1.25.40.10:FF:001495">
    <property type="entry name" value="Pentatricopeptide repeat-containing protein At3g13880"/>
    <property type="match status" value="1"/>
</dbReference>
<sequence length="846" mass="93902">MLRINFKPCKSLLPTTFPKWFSKSPFCHKFSNTISTLITTFLQHKPIQNPQLLYQGTISLDSATYTHLLKSSARSGSIILGKLVHSHLIKTSFHQCLFLQNNLLNLYCKCGEIEFSRHLFEQMPERDVVSWNLLISGYSLVGFYSKAIEMFCKARIDGVKLDKFTYSSVLSICGRTGDVELGVVIHGLIVVSGLGPQVFLTNSLIDMYSKCGWMDQARFMFDNSHELDDVSWNSLISSYVRTGLYESTVEVLVRMHRSGLALNAFALGSALKACSSCFGGSREIGKMLHGSTVKFGLDFDTVVATALLHMYARTGDLSSAAKVFKLTPNRNVVMFNAMIAGLFQSDTEICEELADEALRLFSEMQRWGISPSSFTFSSMLKACNAVEAFGYGKQIHAQVLKNNLQIDEFIGSALVDLYSLSGQISDALRCFHSTPKIDIVSWTSMIAGLIRNGQFEHALSMFYNMLGSRGKPDEFTISSALTACAGLAASRSGEQIQGYATKAGLRHYTVVGNSQVFMYGKSGDIDAANMAFEEIEDRDVVSWSAIISSHAQHGSATEALSLFEMMKRAGVAPNHITLLGVLTACSHGGLVDEGLRFYEIMKREYGLAPNVKHCACIVDLLARSGRLVESENFIVNSGFEDDPIMWRALLSACRIHGDTDTAKRVADRVIELEPQAASSYVLLYNIYSDAGIELPATEIRELMKDRGVKKEPGISWIEIGSTVHSFVAGDRSHPKSQVIYEKLEELLEKIRKLGYVNEKAGRDSSVAEQKDRSAANYHSEKLAVALGIINLPKSAPIRVMKNLRICQDCHTTMKFISAAEGKEIVVRDPIRFHRFRHGSCSCRDYW</sequence>
<dbReference type="Pfam" id="PF20430">
    <property type="entry name" value="Eplus_motif"/>
    <property type="match status" value="1"/>
</dbReference>
<dbReference type="AlphaFoldDB" id="A0AAP0LDR5"/>
<accession>A0AAP0LDR5</accession>
<keyword evidence="5" id="KW-1185">Reference proteome</keyword>
<feature type="repeat" description="PPR" evidence="2">
    <location>
        <begin position="228"/>
        <end position="262"/>
    </location>
</feature>
<feature type="repeat" description="PPR" evidence="2">
    <location>
        <begin position="162"/>
        <end position="196"/>
    </location>
</feature>
<proteinExistence type="predicted"/>
<dbReference type="Proteomes" id="UP001419268">
    <property type="component" value="Unassembled WGS sequence"/>
</dbReference>
<dbReference type="GO" id="GO:0008270">
    <property type="term" value="F:zinc ion binding"/>
    <property type="evidence" value="ECO:0007669"/>
    <property type="project" value="InterPro"/>
</dbReference>
<dbReference type="InterPro" id="IPR011990">
    <property type="entry name" value="TPR-like_helical_dom_sf"/>
</dbReference>
<dbReference type="Pfam" id="PF01535">
    <property type="entry name" value="PPR"/>
    <property type="match status" value="3"/>
</dbReference>
<dbReference type="PANTHER" id="PTHR47926:SF381">
    <property type="entry name" value="DYW DOMAIN-CONTAINING PROTEIN"/>
    <property type="match status" value="1"/>
</dbReference>
<dbReference type="PANTHER" id="PTHR47926">
    <property type="entry name" value="PENTATRICOPEPTIDE REPEAT-CONTAINING PROTEIN"/>
    <property type="match status" value="1"/>
</dbReference>
<dbReference type="FunFam" id="1.25.40.10:FF:000196">
    <property type="entry name" value="Pentatricopeptide repeat-containing protein At4g14850"/>
    <property type="match status" value="1"/>
</dbReference>
<feature type="repeat" description="PPR" evidence="2">
    <location>
        <begin position="127"/>
        <end position="161"/>
    </location>
</feature>
<protein>
    <recommendedName>
        <fullName evidence="3">DYW domain-containing protein</fullName>
    </recommendedName>
</protein>
<dbReference type="InterPro" id="IPR046849">
    <property type="entry name" value="E2_motif"/>
</dbReference>
<gene>
    <name evidence="4" type="ORF">Scep_002966</name>
</gene>
<organism evidence="4 5">
    <name type="scientific">Stephania cephalantha</name>
    <dbReference type="NCBI Taxonomy" id="152367"/>
    <lineage>
        <taxon>Eukaryota</taxon>
        <taxon>Viridiplantae</taxon>
        <taxon>Streptophyta</taxon>
        <taxon>Embryophyta</taxon>
        <taxon>Tracheophyta</taxon>
        <taxon>Spermatophyta</taxon>
        <taxon>Magnoliopsida</taxon>
        <taxon>Ranunculales</taxon>
        <taxon>Menispermaceae</taxon>
        <taxon>Menispermoideae</taxon>
        <taxon>Cissampelideae</taxon>
        <taxon>Stephania</taxon>
    </lineage>
</organism>
<dbReference type="Pfam" id="PF20431">
    <property type="entry name" value="E_motif"/>
    <property type="match status" value="1"/>
</dbReference>
<dbReference type="InterPro" id="IPR002885">
    <property type="entry name" value="PPR_rpt"/>
</dbReference>
<dbReference type="Pfam" id="PF14432">
    <property type="entry name" value="DYW_deaminase"/>
    <property type="match status" value="1"/>
</dbReference>
<feature type="repeat" description="PPR" evidence="2">
    <location>
        <begin position="331"/>
        <end position="371"/>
    </location>
</feature>
<evidence type="ECO:0000313" key="4">
    <source>
        <dbReference type="EMBL" id="KAK9167775.1"/>
    </source>
</evidence>
<dbReference type="InterPro" id="IPR032867">
    <property type="entry name" value="DYW_dom"/>
</dbReference>
<dbReference type="InterPro" id="IPR046848">
    <property type="entry name" value="E_motif"/>
</dbReference>
<name>A0AAP0LDR5_9MAGN</name>
<feature type="repeat" description="PPR" evidence="2">
    <location>
        <begin position="438"/>
        <end position="472"/>
    </location>
</feature>
<dbReference type="GO" id="GO:0009451">
    <property type="term" value="P:RNA modification"/>
    <property type="evidence" value="ECO:0007669"/>
    <property type="project" value="InterPro"/>
</dbReference>
<dbReference type="GO" id="GO:0003723">
    <property type="term" value="F:RNA binding"/>
    <property type="evidence" value="ECO:0007669"/>
    <property type="project" value="InterPro"/>
</dbReference>
<dbReference type="Gene3D" id="1.25.40.10">
    <property type="entry name" value="Tetratricopeptide repeat domain"/>
    <property type="match status" value="4"/>
</dbReference>
<reference evidence="4 5" key="1">
    <citation type="submission" date="2024-01" db="EMBL/GenBank/DDBJ databases">
        <title>Genome assemblies of Stephania.</title>
        <authorList>
            <person name="Yang L."/>
        </authorList>
    </citation>
    <scope>NUCLEOTIDE SEQUENCE [LARGE SCALE GENOMIC DNA]</scope>
    <source>
        <strain evidence="4">JXDWG</strain>
        <tissue evidence="4">Leaf</tissue>
    </source>
</reference>
<evidence type="ECO:0000313" key="5">
    <source>
        <dbReference type="Proteomes" id="UP001419268"/>
    </source>
</evidence>
<dbReference type="FunFam" id="1.25.40.10:FF:000227">
    <property type="entry name" value="Pentatricopeptide repeat-containing protein At3g13880"/>
    <property type="match status" value="1"/>
</dbReference>
<dbReference type="InterPro" id="IPR046960">
    <property type="entry name" value="PPR_At4g14850-like_plant"/>
</dbReference>
<evidence type="ECO:0000256" key="1">
    <source>
        <dbReference type="ARBA" id="ARBA00022737"/>
    </source>
</evidence>
<dbReference type="PROSITE" id="PS51375">
    <property type="entry name" value="PPR"/>
    <property type="match status" value="6"/>
</dbReference>
<comment type="caution">
    <text evidence="4">The sequence shown here is derived from an EMBL/GenBank/DDBJ whole genome shotgun (WGS) entry which is preliminary data.</text>
</comment>
<dbReference type="Pfam" id="PF13041">
    <property type="entry name" value="PPR_2"/>
    <property type="match status" value="4"/>
</dbReference>